<gene>
    <name evidence="2" type="ORF">UFOVP674_30</name>
</gene>
<accession>A0A6J5NA19</accession>
<evidence type="ECO:0000256" key="1">
    <source>
        <dbReference type="SAM" id="MobiDB-lite"/>
    </source>
</evidence>
<reference evidence="2" key="1">
    <citation type="submission" date="2020-04" db="EMBL/GenBank/DDBJ databases">
        <authorList>
            <person name="Chiriac C."/>
            <person name="Salcher M."/>
            <person name="Ghai R."/>
            <person name="Kavagutti S V."/>
        </authorList>
    </citation>
    <scope>NUCLEOTIDE SEQUENCE</scope>
</reference>
<protein>
    <submittedName>
        <fullName evidence="2">Uncharacterized protein</fullName>
    </submittedName>
</protein>
<sequence length="385" mass="39008">MPDITVSSAVDTMMQASSQLGLRNAIGLGDSSTLNVGSTAGTVCAGDDSRLSDSREWTASTISQAEAEAGTSTTRRAFTAQRVFQAIAAWWATITASALRTKAELGDSATRNVGTTAGTVAAGDDSRLTDSRTPTAHASSHVSGGSDEIRAATASVNGLMTAAFASKLDGIEAGAQVNVATNLSYTAATRLLESSTGTDVTLPLVTSTAAGLAPLSGGGTSKFLRADGTWAEPSGSSGKVLQIVQATKTDTATVTGTTFASVFSASITPTSATSQVIVMAMLSAGNAASNIAFLRLTRASSTLIQGDTAGNRTRITASQLSGATNMTTVPILYMDSPASTSSQTYNIELASHSTGAVYLNRTATDTDSVSFSRGASSIILIEVAP</sequence>
<dbReference type="EMBL" id="LR796630">
    <property type="protein sequence ID" value="CAB4155763.1"/>
    <property type="molecule type" value="Genomic_DNA"/>
</dbReference>
<evidence type="ECO:0000313" key="2">
    <source>
        <dbReference type="EMBL" id="CAB4155763.1"/>
    </source>
</evidence>
<feature type="region of interest" description="Disordered" evidence="1">
    <location>
        <begin position="114"/>
        <end position="146"/>
    </location>
</feature>
<proteinExistence type="predicted"/>
<name>A0A6J5NA19_9CAUD</name>
<feature type="compositionally biased region" description="Polar residues" evidence="1">
    <location>
        <begin position="131"/>
        <end position="143"/>
    </location>
</feature>
<organism evidence="2">
    <name type="scientific">uncultured Caudovirales phage</name>
    <dbReference type="NCBI Taxonomy" id="2100421"/>
    <lineage>
        <taxon>Viruses</taxon>
        <taxon>Duplodnaviria</taxon>
        <taxon>Heunggongvirae</taxon>
        <taxon>Uroviricota</taxon>
        <taxon>Caudoviricetes</taxon>
        <taxon>Peduoviridae</taxon>
        <taxon>Maltschvirus</taxon>
        <taxon>Maltschvirus maltsch</taxon>
    </lineage>
</organism>